<sequence>MKYFLFLMFFSSCLIVFSQGNQPTNSVTITPNANTTDVKGNIKASGLVEGGSLRVNSLATGNQFAANPIYADVSGNLITGYKIGFYSIPHAAFQQSFSVFGETNAVQPFIIFYSEDLLVPFVLGQYFAIIAPLQVPHKSKLENIKIGFSFGSNTPKSLRVRIRKSSFDGTSSAIIADFNTITSVNYQIVVSNASLNLIEIDNQNYYYSLIIFPTTDWELLNLRGVSIEYRDM</sequence>
<comment type="caution">
    <text evidence="2">The sequence shown here is derived from an EMBL/GenBank/DDBJ whole genome shotgun (WGS) entry which is preliminary data.</text>
</comment>
<gene>
    <name evidence="2" type="ORF">ACFOOI_11575</name>
</gene>
<evidence type="ECO:0000313" key="2">
    <source>
        <dbReference type="EMBL" id="MFC3811293.1"/>
    </source>
</evidence>
<keyword evidence="1" id="KW-0732">Signal</keyword>
<protein>
    <submittedName>
        <fullName evidence="2">Uncharacterized protein</fullName>
    </submittedName>
</protein>
<feature type="signal peptide" evidence="1">
    <location>
        <begin position="1"/>
        <end position="18"/>
    </location>
</feature>
<accession>A0ABV7YVE2</accession>
<evidence type="ECO:0000313" key="3">
    <source>
        <dbReference type="Proteomes" id="UP001595616"/>
    </source>
</evidence>
<organism evidence="2 3">
    <name type="scientific">Lacihabitans lacunae</name>
    <dbReference type="NCBI Taxonomy" id="1028214"/>
    <lineage>
        <taxon>Bacteria</taxon>
        <taxon>Pseudomonadati</taxon>
        <taxon>Bacteroidota</taxon>
        <taxon>Cytophagia</taxon>
        <taxon>Cytophagales</taxon>
        <taxon>Leadbetterellaceae</taxon>
        <taxon>Lacihabitans</taxon>
    </lineage>
</organism>
<reference evidence="3" key="1">
    <citation type="journal article" date="2019" name="Int. J. Syst. Evol. Microbiol.">
        <title>The Global Catalogue of Microorganisms (GCM) 10K type strain sequencing project: providing services to taxonomists for standard genome sequencing and annotation.</title>
        <authorList>
            <consortium name="The Broad Institute Genomics Platform"/>
            <consortium name="The Broad Institute Genome Sequencing Center for Infectious Disease"/>
            <person name="Wu L."/>
            <person name="Ma J."/>
        </authorList>
    </citation>
    <scope>NUCLEOTIDE SEQUENCE [LARGE SCALE GENOMIC DNA]</scope>
    <source>
        <strain evidence="3">CECT 7956</strain>
    </source>
</reference>
<feature type="chain" id="PRO_5045927055" evidence="1">
    <location>
        <begin position="19"/>
        <end position="232"/>
    </location>
</feature>
<name>A0ABV7YVE2_9BACT</name>
<evidence type="ECO:0000256" key="1">
    <source>
        <dbReference type="SAM" id="SignalP"/>
    </source>
</evidence>
<proteinExistence type="predicted"/>
<dbReference type="EMBL" id="JBHRYQ010000001">
    <property type="protein sequence ID" value="MFC3811293.1"/>
    <property type="molecule type" value="Genomic_DNA"/>
</dbReference>
<dbReference type="RefSeq" id="WP_379838134.1">
    <property type="nucleotide sequence ID" value="NZ_JBHRYQ010000001.1"/>
</dbReference>
<dbReference type="Proteomes" id="UP001595616">
    <property type="component" value="Unassembled WGS sequence"/>
</dbReference>
<keyword evidence="3" id="KW-1185">Reference proteome</keyword>